<feature type="transmembrane region" description="Helical" evidence="7">
    <location>
        <begin position="390"/>
        <end position="411"/>
    </location>
</feature>
<dbReference type="RefSeq" id="WP_119298350.1">
    <property type="nucleotide sequence ID" value="NZ_BHGK01000001.1"/>
</dbReference>
<reference evidence="9" key="1">
    <citation type="submission" date="2018-09" db="EMBL/GenBank/DDBJ databases">
        <title>Draft Genome Sequence of Mediterraneibacter sp. KCTC 15684.</title>
        <authorList>
            <person name="Kim J.S."/>
            <person name="Han K.I."/>
            <person name="Suh M.K."/>
            <person name="Lee K.C."/>
            <person name="Eom M.K."/>
            <person name="Lee J.H."/>
            <person name="Park S.H."/>
            <person name="Kang S.W."/>
            <person name="Park J.E."/>
            <person name="Oh B.S."/>
            <person name="Yu S.Y."/>
            <person name="Choi S.H."/>
            <person name="Lee D.H."/>
            <person name="Yoon H."/>
            <person name="Kim B."/>
            <person name="Yang S.J."/>
            <person name="Lee J.S."/>
        </authorList>
    </citation>
    <scope>NUCLEOTIDE SEQUENCE [LARGE SCALE GENOMIC DNA]</scope>
    <source>
        <strain evidence="9">KCTC 15684</strain>
    </source>
</reference>
<evidence type="ECO:0000256" key="2">
    <source>
        <dbReference type="ARBA" id="ARBA00022448"/>
    </source>
</evidence>
<keyword evidence="6 7" id="KW-0472">Membrane</keyword>
<feature type="transmembrane region" description="Helical" evidence="7">
    <location>
        <begin position="50"/>
        <end position="72"/>
    </location>
</feature>
<dbReference type="GO" id="GO:0042910">
    <property type="term" value="F:xenobiotic transmembrane transporter activity"/>
    <property type="evidence" value="ECO:0007669"/>
    <property type="project" value="InterPro"/>
</dbReference>
<feature type="transmembrane region" description="Helical" evidence="7">
    <location>
        <begin position="238"/>
        <end position="264"/>
    </location>
</feature>
<dbReference type="InterPro" id="IPR052031">
    <property type="entry name" value="Membrane_Transporter-Flippase"/>
</dbReference>
<dbReference type="InterPro" id="IPR048279">
    <property type="entry name" value="MdtK-like"/>
</dbReference>
<keyword evidence="2" id="KW-0813">Transport</keyword>
<evidence type="ECO:0000313" key="8">
    <source>
        <dbReference type="EMBL" id="GCA67701.1"/>
    </source>
</evidence>
<gene>
    <name evidence="8" type="ORF">KGMB01110_21370</name>
</gene>
<evidence type="ECO:0000256" key="6">
    <source>
        <dbReference type="ARBA" id="ARBA00023136"/>
    </source>
</evidence>
<dbReference type="AlphaFoldDB" id="A0A391P1Z9"/>
<dbReference type="NCBIfam" id="TIGR00797">
    <property type="entry name" value="matE"/>
    <property type="match status" value="1"/>
</dbReference>
<evidence type="ECO:0000256" key="3">
    <source>
        <dbReference type="ARBA" id="ARBA00022475"/>
    </source>
</evidence>
<dbReference type="GO" id="GO:0015297">
    <property type="term" value="F:antiporter activity"/>
    <property type="evidence" value="ECO:0007669"/>
    <property type="project" value="InterPro"/>
</dbReference>
<keyword evidence="9" id="KW-1185">Reference proteome</keyword>
<feature type="transmembrane region" description="Helical" evidence="7">
    <location>
        <begin position="316"/>
        <end position="338"/>
    </location>
</feature>
<dbReference type="InterPro" id="IPR002528">
    <property type="entry name" value="MATE_fam"/>
</dbReference>
<dbReference type="Pfam" id="PF01554">
    <property type="entry name" value="MatE"/>
    <property type="match status" value="2"/>
</dbReference>
<dbReference type="PANTHER" id="PTHR43549">
    <property type="entry name" value="MULTIDRUG RESISTANCE PROTEIN YPNP-RELATED"/>
    <property type="match status" value="1"/>
</dbReference>
<name>A0A391P1Z9_9FIRM</name>
<evidence type="ECO:0000256" key="5">
    <source>
        <dbReference type="ARBA" id="ARBA00022989"/>
    </source>
</evidence>
<feature type="transmembrane region" description="Helical" evidence="7">
    <location>
        <begin position="199"/>
        <end position="217"/>
    </location>
</feature>
<sequence>MQTSGIQMTSGSLWKNLFFFSLPLMFSQVIEVLFNMSDVAVVGKFADYTALGAVGSTTILVTLFTGFMIGLGNGINVRVAHDLGSGNQRAIKASIHSAFVISFLTGVLLCLICNLFSRSFLVLLHTKQELLNQAVFYLKIYSLGFPGLAIYNCGNGILSARGETKRPLIYLTIAGILNVFLNLFFVIICHMAASGVALASMIAQYTSATLIVAHLLRRKDSCRLIPTFLRIESSSARSILILGIPAGIQNSIFAFANLFVQMGVNSFDAVMVSGNAAAANADTLIYNVMAAFYTGCASFVGQNWGAGNKSRILKSYLISLCYSFFIGLIFGGLLFFFGRPFLSLFATKASVISAGMQRVRIMGFSYCVSAFMDCTIAASRGIGKGSIPTVIVILGSCVFRVIWIYTIFAYFHTIPSLYLLYIFSWTITGCAEILYFIHSYHRVLKTV</sequence>
<dbReference type="EMBL" id="BHGK01000001">
    <property type="protein sequence ID" value="GCA67701.1"/>
    <property type="molecule type" value="Genomic_DNA"/>
</dbReference>
<feature type="transmembrane region" description="Helical" evidence="7">
    <location>
        <begin position="284"/>
        <end position="304"/>
    </location>
</feature>
<dbReference type="GO" id="GO:0005886">
    <property type="term" value="C:plasma membrane"/>
    <property type="evidence" value="ECO:0007669"/>
    <property type="project" value="UniProtKB-SubCell"/>
</dbReference>
<evidence type="ECO:0000256" key="1">
    <source>
        <dbReference type="ARBA" id="ARBA00004651"/>
    </source>
</evidence>
<comment type="caution">
    <text evidence="8">The sequence shown here is derived from an EMBL/GenBank/DDBJ whole genome shotgun (WGS) entry which is preliminary data.</text>
</comment>
<comment type="subcellular location">
    <subcellularLocation>
        <location evidence="1">Cell membrane</location>
        <topology evidence="1">Multi-pass membrane protein</topology>
    </subcellularLocation>
</comment>
<feature type="transmembrane region" description="Helical" evidence="7">
    <location>
        <begin position="93"/>
        <end position="117"/>
    </location>
</feature>
<feature type="transmembrane region" description="Helical" evidence="7">
    <location>
        <begin position="170"/>
        <end position="193"/>
    </location>
</feature>
<keyword evidence="5 7" id="KW-1133">Transmembrane helix</keyword>
<accession>A0A391P1Z9</accession>
<organism evidence="8 9">
    <name type="scientific">Mediterraneibacter butyricigenes</name>
    <dbReference type="NCBI Taxonomy" id="2316025"/>
    <lineage>
        <taxon>Bacteria</taxon>
        <taxon>Bacillati</taxon>
        <taxon>Bacillota</taxon>
        <taxon>Clostridia</taxon>
        <taxon>Lachnospirales</taxon>
        <taxon>Lachnospiraceae</taxon>
        <taxon>Mediterraneibacter</taxon>
    </lineage>
</organism>
<keyword evidence="4 7" id="KW-0812">Transmembrane</keyword>
<feature type="transmembrane region" description="Helical" evidence="7">
    <location>
        <begin position="417"/>
        <end position="437"/>
    </location>
</feature>
<dbReference type="Proteomes" id="UP000265643">
    <property type="component" value="Unassembled WGS sequence"/>
</dbReference>
<feature type="transmembrane region" description="Helical" evidence="7">
    <location>
        <begin position="137"/>
        <end position="158"/>
    </location>
</feature>
<dbReference type="PIRSF" id="PIRSF006603">
    <property type="entry name" value="DinF"/>
    <property type="match status" value="1"/>
</dbReference>
<evidence type="ECO:0000256" key="4">
    <source>
        <dbReference type="ARBA" id="ARBA00022692"/>
    </source>
</evidence>
<protein>
    <submittedName>
        <fullName evidence="8">MATE family efflux transporter</fullName>
    </submittedName>
</protein>
<evidence type="ECO:0000256" key="7">
    <source>
        <dbReference type="SAM" id="Phobius"/>
    </source>
</evidence>
<proteinExistence type="predicted"/>
<dbReference type="PANTHER" id="PTHR43549:SF3">
    <property type="entry name" value="MULTIDRUG RESISTANCE PROTEIN YPNP-RELATED"/>
    <property type="match status" value="1"/>
</dbReference>
<keyword evidence="3" id="KW-1003">Cell membrane</keyword>
<feature type="transmembrane region" description="Helical" evidence="7">
    <location>
        <begin position="12"/>
        <end position="30"/>
    </location>
</feature>
<feature type="transmembrane region" description="Helical" evidence="7">
    <location>
        <begin position="358"/>
        <end position="378"/>
    </location>
</feature>
<dbReference type="CDD" id="cd13138">
    <property type="entry name" value="MATE_yoeA_like"/>
    <property type="match status" value="1"/>
</dbReference>
<evidence type="ECO:0000313" key="9">
    <source>
        <dbReference type="Proteomes" id="UP000265643"/>
    </source>
</evidence>